<dbReference type="AlphaFoldDB" id="A0AAV0KCP2"/>
<feature type="transmembrane region" description="Helical" evidence="1">
    <location>
        <begin position="233"/>
        <end position="257"/>
    </location>
</feature>
<dbReference type="Pfam" id="PF04654">
    <property type="entry name" value="DUF599"/>
    <property type="match status" value="1"/>
</dbReference>
<sequence>TPPFLHLQPPHSPLQSHSLPLLCQKPAARTKMASERVLDFTLVPLGLILMSCYHLWLLFRVLNHPSKTTIGVNSINRQFWARAMMAEPSKNGVLAVQTLRNNIMASTLLATTAIMLGSLIVVLLAGNPGARSVDGFVIGDRSRVGLAVKLFSLLLCFMVAFLMTVQSIRYYSHASFLINVPLTASHPRHHLRQQQRQGGGGHLLTAEYVERSLKRGGYFWSLGLRAFYFSLPLFLWIFGPVPMFVSCLVLLLVLYFLDLNSEVEPGPVTLGSNNV</sequence>
<feature type="transmembrane region" description="Helical" evidence="1">
    <location>
        <begin position="146"/>
        <end position="165"/>
    </location>
</feature>
<feature type="transmembrane region" description="Helical" evidence="1">
    <location>
        <begin position="40"/>
        <end position="59"/>
    </location>
</feature>
<keyword evidence="3" id="KW-1185">Reference proteome</keyword>
<keyword evidence="1" id="KW-0812">Transmembrane</keyword>
<protein>
    <recommendedName>
        <fullName evidence="4">DUF599 domain-containing protein</fullName>
    </recommendedName>
</protein>
<accession>A0AAV0KCP2</accession>
<evidence type="ECO:0000313" key="2">
    <source>
        <dbReference type="EMBL" id="CAI0418559.1"/>
    </source>
</evidence>
<keyword evidence="1" id="KW-0472">Membrane</keyword>
<name>A0AAV0KCP2_9ROSI</name>
<feature type="transmembrane region" description="Helical" evidence="1">
    <location>
        <begin position="107"/>
        <end position="126"/>
    </location>
</feature>
<evidence type="ECO:0000313" key="3">
    <source>
        <dbReference type="Proteomes" id="UP001154282"/>
    </source>
</evidence>
<dbReference type="PANTHER" id="PTHR31168">
    <property type="entry name" value="OS02G0292800 PROTEIN"/>
    <property type="match status" value="1"/>
</dbReference>
<dbReference type="Proteomes" id="UP001154282">
    <property type="component" value="Unassembled WGS sequence"/>
</dbReference>
<dbReference type="PANTHER" id="PTHR31168:SF1">
    <property type="entry name" value="DUF599 FAMILY PROTEIN"/>
    <property type="match status" value="1"/>
</dbReference>
<evidence type="ECO:0000256" key="1">
    <source>
        <dbReference type="SAM" id="Phobius"/>
    </source>
</evidence>
<dbReference type="EMBL" id="CAMGYJ010000005">
    <property type="protein sequence ID" value="CAI0418559.1"/>
    <property type="molecule type" value="Genomic_DNA"/>
</dbReference>
<organism evidence="2 3">
    <name type="scientific">Linum tenue</name>
    <dbReference type="NCBI Taxonomy" id="586396"/>
    <lineage>
        <taxon>Eukaryota</taxon>
        <taxon>Viridiplantae</taxon>
        <taxon>Streptophyta</taxon>
        <taxon>Embryophyta</taxon>
        <taxon>Tracheophyta</taxon>
        <taxon>Spermatophyta</taxon>
        <taxon>Magnoliopsida</taxon>
        <taxon>eudicotyledons</taxon>
        <taxon>Gunneridae</taxon>
        <taxon>Pentapetalae</taxon>
        <taxon>rosids</taxon>
        <taxon>fabids</taxon>
        <taxon>Malpighiales</taxon>
        <taxon>Linaceae</taxon>
        <taxon>Linum</taxon>
    </lineage>
</organism>
<reference evidence="2" key="1">
    <citation type="submission" date="2022-08" db="EMBL/GenBank/DDBJ databases">
        <authorList>
            <person name="Gutierrez-Valencia J."/>
        </authorList>
    </citation>
    <scope>NUCLEOTIDE SEQUENCE</scope>
</reference>
<dbReference type="InterPro" id="IPR006747">
    <property type="entry name" value="DUF599"/>
</dbReference>
<feature type="non-terminal residue" evidence="2">
    <location>
        <position position="1"/>
    </location>
</feature>
<proteinExistence type="predicted"/>
<gene>
    <name evidence="2" type="ORF">LITE_LOCUS17683</name>
</gene>
<evidence type="ECO:0008006" key="4">
    <source>
        <dbReference type="Google" id="ProtNLM"/>
    </source>
</evidence>
<comment type="caution">
    <text evidence="2">The sequence shown here is derived from an EMBL/GenBank/DDBJ whole genome shotgun (WGS) entry which is preliminary data.</text>
</comment>
<keyword evidence="1" id="KW-1133">Transmembrane helix</keyword>